<reference evidence="2 3" key="1">
    <citation type="journal article" date="2020" name="Nature">
        <title>Six reference-quality genomes reveal evolution of bat adaptations.</title>
        <authorList>
            <person name="Jebb D."/>
            <person name="Huang Z."/>
            <person name="Pippel M."/>
            <person name="Hughes G.M."/>
            <person name="Lavrichenko K."/>
            <person name="Devanna P."/>
            <person name="Winkler S."/>
            <person name="Jermiin L.S."/>
            <person name="Skirmuntt E.C."/>
            <person name="Katzourakis A."/>
            <person name="Burkitt-Gray L."/>
            <person name="Ray D.A."/>
            <person name="Sullivan K.A.M."/>
            <person name="Roscito J.G."/>
            <person name="Kirilenko B.M."/>
            <person name="Davalos L.M."/>
            <person name="Corthals A.P."/>
            <person name="Power M.L."/>
            <person name="Jones G."/>
            <person name="Ransome R.D."/>
            <person name="Dechmann D.K.N."/>
            <person name="Locatelli A.G."/>
            <person name="Puechmaille S.J."/>
            <person name="Fedrigo O."/>
            <person name="Jarvis E.D."/>
            <person name="Hiller M."/>
            <person name="Vernes S.C."/>
            <person name="Myers E.W."/>
            <person name="Teeling E.C."/>
        </authorList>
    </citation>
    <scope>NUCLEOTIDE SEQUENCE [LARGE SCALE GENOMIC DNA]</scope>
    <source>
        <strain evidence="2">MRhiFer1</strain>
        <tissue evidence="2">Lung</tissue>
    </source>
</reference>
<evidence type="ECO:0000313" key="2">
    <source>
        <dbReference type="EMBL" id="KAF6339792.1"/>
    </source>
</evidence>
<sequence>MDTVSRCPGVGLRTLLSISVQGLSQLLSPIGLFPFPLLGPRRITHEEAQGPGPLLQSHSGSPCFVDSAPLFIRHWRRNQAVLWSSGGWREQSDILPTSQELTRPAFPPLPTRGDLRNSRLGFSQHSVPS</sequence>
<proteinExistence type="predicted"/>
<dbReference type="EMBL" id="JACAGC010000010">
    <property type="protein sequence ID" value="KAF6339792.1"/>
    <property type="molecule type" value="Genomic_DNA"/>
</dbReference>
<evidence type="ECO:0000313" key="3">
    <source>
        <dbReference type="Proteomes" id="UP000585614"/>
    </source>
</evidence>
<accession>A0A7J7WR17</accession>
<evidence type="ECO:0000256" key="1">
    <source>
        <dbReference type="SAM" id="MobiDB-lite"/>
    </source>
</evidence>
<feature type="region of interest" description="Disordered" evidence="1">
    <location>
        <begin position="94"/>
        <end position="129"/>
    </location>
</feature>
<dbReference type="Proteomes" id="UP000585614">
    <property type="component" value="Unassembled WGS sequence"/>
</dbReference>
<name>A0A7J7WR17_RHIFE</name>
<comment type="caution">
    <text evidence="2">The sequence shown here is derived from an EMBL/GenBank/DDBJ whole genome shotgun (WGS) entry which is preliminary data.</text>
</comment>
<protein>
    <submittedName>
        <fullName evidence="2">Uncharacterized protein</fullName>
    </submittedName>
</protein>
<organism evidence="2 3">
    <name type="scientific">Rhinolophus ferrumequinum</name>
    <name type="common">Greater horseshoe bat</name>
    <dbReference type="NCBI Taxonomy" id="59479"/>
    <lineage>
        <taxon>Eukaryota</taxon>
        <taxon>Metazoa</taxon>
        <taxon>Chordata</taxon>
        <taxon>Craniata</taxon>
        <taxon>Vertebrata</taxon>
        <taxon>Euteleostomi</taxon>
        <taxon>Mammalia</taxon>
        <taxon>Eutheria</taxon>
        <taxon>Laurasiatheria</taxon>
        <taxon>Chiroptera</taxon>
        <taxon>Yinpterochiroptera</taxon>
        <taxon>Rhinolophoidea</taxon>
        <taxon>Rhinolophidae</taxon>
        <taxon>Rhinolophinae</taxon>
        <taxon>Rhinolophus</taxon>
    </lineage>
</organism>
<dbReference type="AlphaFoldDB" id="A0A7J7WR17"/>
<gene>
    <name evidence="2" type="ORF">mRhiFer1_008064</name>
</gene>
<feature type="compositionally biased region" description="Polar residues" evidence="1">
    <location>
        <begin position="120"/>
        <end position="129"/>
    </location>
</feature>